<dbReference type="PANTHER" id="PTHR24201">
    <property type="entry name" value="ANK_REP_REGION DOMAIN-CONTAINING PROTEIN"/>
    <property type="match status" value="1"/>
</dbReference>
<organism evidence="4 5">
    <name type="scientific">Dimorphilus gyrociliatus</name>
    <dbReference type="NCBI Taxonomy" id="2664684"/>
    <lineage>
        <taxon>Eukaryota</taxon>
        <taxon>Metazoa</taxon>
        <taxon>Spiralia</taxon>
        <taxon>Lophotrochozoa</taxon>
        <taxon>Annelida</taxon>
        <taxon>Polychaeta</taxon>
        <taxon>Polychaeta incertae sedis</taxon>
        <taxon>Dinophilidae</taxon>
        <taxon>Dimorphilus</taxon>
    </lineage>
</organism>
<dbReference type="OrthoDB" id="5402602at2759"/>
<keyword evidence="5" id="KW-1185">Reference proteome</keyword>
<dbReference type="Gene3D" id="1.25.40.20">
    <property type="entry name" value="Ankyrin repeat-containing domain"/>
    <property type="match status" value="1"/>
</dbReference>
<keyword evidence="1" id="KW-0677">Repeat</keyword>
<dbReference type="Pfam" id="PF00023">
    <property type="entry name" value="Ank"/>
    <property type="match status" value="1"/>
</dbReference>
<dbReference type="Proteomes" id="UP000549394">
    <property type="component" value="Unassembled WGS sequence"/>
</dbReference>
<evidence type="ECO:0000256" key="3">
    <source>
        <dbReference type="PROSITE-ProRule" id="PRU00023"/>
    </source>
</evidence>
<evidence type="ECO:0000313" key="5">
    <source>
        <dbReference type="Proteomes" id="UP000549394"/>
    </source>
</evidence>
<protein>
    <submittedName>
        <fullName evidence="4">DgyrCDS3382</fullName>
    </submittedName>
</protein>
<dbReference type="PANTHER" id="PTHR24201:SF17">
    <property type="entry name" value="ANKYRIN REPEAT DOMAIN-CONTAINING PROTEIN 10-LIKE ISOFORM X1"/>
    <property type="match status" value="1"/>
</dbReference>
<dbReference type="InterPro" id="IPR036770">
    <property type="entry name" value="Ankyrin_rpt-contain_sf"/>
</dbReference>
<dbReference type="Pfam" id="PF12796">
    <property type="entry name" value="Ank_2"/>
    <property type="match status" value="1"/>
</dbReference>
<proteinExistence type="predicted"/>
<dbReference type="InterPro" id="IPR002110">
    <property type="entry name" value="Ankyrin_rpt"/>
</dbReference>
<dbReference type="AlphaFoldDB" id="A0A7I8VE51"/>
<gene>
    <name evidence="4" type="ORF">DGYR_LOCUS3105</name>
</gene>
<keyword evidence="2 3" id="KW-0040">ANK repeat</keyword>
<evidence type="ECO:0000256" key="1">
    <source>
        <dbReference type="ARBA" id="ARBA00022737"/>
    </source>
</evidence>
<evidence type="ECO:0000313" key="4">
    <source>
        <dbReference type="EMBL" id="CAD5114240.1"/>
    </source>
</evidence>
<sequence>MMGDDRCLSALLRRGENGVYIEDDINGWTPVHYASFYGQLECLMILHSHGTHHDSPTIRLRQTPAHMASLSGKISCLKWLLGLGIAINREDYLSETVLHKVARGGNTECAMFLISQGADRSLRNSAGLTPAELAANMNHQECFMVLDQCDTDVNDIYMERDFQSRKRKKYTDFLYTGFNEFIKRSKIDLPSDNSNPSQLDSFNRVLLPSDNKDLWEERDDFGAVFF</sequence>
<dbReference type="EMBL" id="CAJFCJ010000005">
    <property type="protein sequence ID" value="CAD5114240.1"/>
    <property type="molecule type" value="Genomic_DNA"/>
</dbReference>
<reference evidence="4 5" key="1">
    <citation type="submission" date="2020-08" db="EMBL/GenBank/DDBJ databases">
        <authorList>
            <person name="Hejnol A."/>
        </authorList>
    </citation>
    <scope>NUCLEOTIDE SEQUENCE [LARGE SCALE GENOMIC DNA]</scope>
</reference>
<name>A0A7I8VE51_9ANNE</name>
<comment type="caution">
    <text evidence="4">The sequence shown here is derived from an EMBL/GenBank/DDBJ whole genome shotgun (WGS) entry which is preliminary data.</text>
</comment>
<feature type="repeat" description="ANK" evidence="3">
    <location>
        <begin position="26"/>
        <end position="58"/>
    </location>
</feature>
<dbReference type="SUPFAM" id="SSF48403">
    <property type="entry name" value="Ankyrin repeat"/>
    <property type="match status" value="1"/>
</dbReference>
<feature type="repeat" description="ANK" evidence="3">
    <location>
        <begin position="93"/>
        <end position="125"/>
    </location>
</feature>
<dbReference type="PROSITE" id="PS50088">
    <property type="entry name" value="ANK_REPEAT"/>
    <property type="match status" value="3"/>
</dbReference>
<dbReference type="InterPro" id="IPR050776">
    <property type="entry name" value="Ank_Repeat/CDKN_Inhibitor"/>
</dbReference>
<feature type="repeat" description="ANK" evidence="3">
    <location>
        <begin position="60"/>
        <end position="92"/>
    </location>
</feature>
<evidence type="ECO:0000256" key="2">
    <source>
        <dbReference type="ARBA" id="ARBA00023043"/>
    </source>
</evidence>
<dbReference type="SMART" id="SM00248">
    <property type="entry name" value="ANK"/>
    <property type="match status" value="4"/>
</dbReference>
<accession>A0A7I8VE51</accession>